<evidence type="ECO:0000313" key="9">
    <source>
        <dbReference type="EMBL" id="CAB9510323.1"/>
    </source>
</evidence>
<dbReference type="AlphaFoldDB" id="A0A9N8HCW3"/>
<dbReference type="PANTHER" id="PTHR10766:SF111">
    <property type="entry name" value="TRANSMEMBRANE 9 SUPERFAMILY MEMBER 2"/>
    <property type="match status" value="1"/>
</dbReference>
<dbReference type="GO" id="GO:0072657">
    <property type="term" value="P:protein localization to membrane"/>
    <property type="evidence" value="ECO:0007669"/>
    <property type="project" value="TreeGrafter"/>
</dbReference>
<feature type="transmembrane region" description="Helical" evidence="7">
    <location>
        <begin position="399"/>
        <end position="422"/>
    </location>
</feature>
<feature type="transmembrane region" description="Helical" evidence="7">
    <location>
        <begin position="591"/>
        <end position="617"/>
    </location>
</feature>
<comment type="caution">
    <text evidence="9">The sequence shown here is derived from an EMBL/GenBank/DDBJ whole genome shotgun (WGS) entry which is preliminary data.</text>
</comment>
<dbReference type="OrthoDB" id="1666796at2759"/>
<evidence type="ECO:0000256" key="5">
    <source>
        <dbReference type="ARBA" id="ARBA00022989"/>
    </source>
</evidence>
<keyword evidence="10" id="KW-1185">Reference proteome</keyword>
<accession>A0A9N8HCW3</accession>
<feature type="transmembrane region" description="Helical" evidence="7">
    <location>
        <begin position="257"/>
        <end position="276"/>
    </location>
</feature>
<dbReference type="GO" id="GO:0016020">
    <property type="term" value="C:membrane"/>
    <property type="evidence" value="ECO:0007669"/>
    <property type="project" value="UniProtKB-SubCell"/>
</dbReference>
<feature type="transmembrane region" description="Helical" evidence="7">
    <location>
        <begin position="329"/>
        <end position="355"/>
    </location>
</feature>
<evidence type="ECO:0000256" key="8">
    <source>
        <dbReference type="SAM" id="MobiDB-lite"/>
    </source>
</evidence>
<dbReference type="Pfam" id="PF02990">
    <property type="entry name" value="EMP70"/>
    <property type="match status" value="1"/>
</dbReference>
<sequence>MPLDYYSFNFCQPSDGPRMDNMNLGEFLSGNRIQNTPYVIQMKKDLYCEQVCVTNLGLREQPFLNSNRFVKAIHANYHHNWIVDNLPAASKIETDQLITTHFWQGFPVGFIADDNKKAYIHNHVNIELFYHPIKDASIGPAYRVVKFIVEPFSVKHGFDVSQELEEDGYLDTYLPRVANIKNPIASCNPNTPYTQRPHTNYDMVVEGGREAQPASGKVLFTYDVIWTEDYNTEWSNRWDVYLSMNGAVPEKVHTVSIFNSLVFICALVAVFVCCVVKKLKAEIARYSDQPSQDEEVQNTSSLLPSSTGQDGWIRVYKDVFRPPTSQPRLFALACGTGAQILVTLLLIIILGWLGYVNPARRGSLYTAAPMFFCLMGIVNGYVTARFYKTFFGQSCVQTIRFAAIWFPAINMAVFLFLQLIFWSHSSTAAVPFATLMVLFILVLCIQTPLVLLGGYFGYRKDPMVCMASSSDCLPSPVPPQPWYVAAPTTLIVCGIFPFGACFVETYYIMASFWLEYYYYEFFFLLVVFFLLIVTTAQTTVLASYLQLRNGNHEWWWRAFGNGGGMVGWLFAYSCVYNQQLNAHYLSTHIIYFLTMAMVCFGLFCMLGFVGVMASLWFHKMVFSAARIKLGYELLSEEDRIDELQMQDVTDSNENGGPAAEAAETGETVKEGKTREEGNPTDE</sequence>
<comment type="similarity">
    <text evidence="2 7">Belongs to the nonaspanin (TM9SF) (TC 9.A.2) family.</text>
</comment>
<gene>
    <name evidence="9" type="ORF">SEMRO_431_G141470.1</name>
</gene>
<dbReference type="Proteomes" id="UP001153069">
    <property type="component" value="Unassembled WGS sequence"/>
</dbReference>
<keyword evidence="4" id="KW-0732">Signal</keyword>
<evidence type="ECO:0000256" key="3">
    <source>
        <dbReference type="ARBA" id="ARBA00022692"/>
    </source>
</evidence>
<evidence type="ECO:0000256" key="4">
    <source>
        <dbReference type="ARBA" id="ARBA00022729"/>
    </source>
</evidence>
<dbReference type="InterPro" id="IPR004240">
    <property type="entry name" value="EMP70"/>
</dbReference>
<proteinExistence type="inferred from homology"/>
<keyword evidence="3 7" id="KW-0812">Transmembrane</keyword>
<feature type="transmembrane region" description="Helical" evidence="7">
    <location>
        <begin position="428"/>
        <end position="456"/>
    </location>
</feature>
<dbReference type="EMBL" id="CAICTM010000430">
    <property type="protein sequence ID" value="CAB9510323.1"/>
    <property type="molecule type" value="Genomic_DNA"/>
</dbReference>
<evidence type="ECO:0000256" key="1">
    <source>
        <dbReference type="ARBA" id="ARBA00004141"/>
    </source>
</evidence>
<protein>
    <recommendedName>
        <fullName evidence="7">Transmembrane 9 superfamily member</fullName>
    </recommendedName>
</protein>
<keyword evidence="5 7" id="KW-1133">Transmembrane helix</keyword>
<feature type="compositionally biased region" description="Basic and acidic residues" evidence="8">
    <location>
        <begin position="666"/>
        <end position="682"/>
    </location>
</feature>
<feature type="transmembrane region" description="Helical" evidence="7">
    <location>
        <begin position="367"/>
        <end position="387"/>
    </location>
</feature>
<evidence type="ECO:0000256" key="6">
    <source>
        <dbReference type="ARBA" id="ARBA00023136"/>
    </source>
</evidence>
<feature type="transmembrane region" description="Helical" evidence="7">
    <location>
        <begin position="521"/>
        <end position="542"/>
    </location>
</feature>
<feature type="region of interest" description="Disordered" evidence="8">
    <location>
        <begin position="644"/>
        <end position="682"/>
    </location>
</feature>
<name>A0A9N8HCW3_9STRA</name>
<evidence type="ECO:0000313" key="10">
    <source>
        <dbReference type="Proteomes" id="UP001153069"/>
    </source>
</evidence>
<evidence type="ECO:0000256" key="2">
    <source>
        <dbReference type="ARBA" id="ARBA00005227"/>
    </source>
</evidence>
<dbReference type="GO" id="GO:0005737">
    <property type="term" value="C:cytoplasm"/>
    <property type="evidence" value="ECO:0007669"/>
    <property type="project" value="UniProtKB-ARBA"/>
</dbReference>
<evidence type="ECO:0000256" key="7">
    <source>
        <dbReference type="RuleBase" id="RU363079"/>
    </source>
</evidence>
<keyword evidence="6 7" id="KW-0472">Membrane</keyword>
<feature type="transmembrane region" description="Helical" evidence="7">
    <location>
        <begin position="554"/>
        <end position="571"/>
    </location>
</feature>
<reference evidence="9" key="1">
    <citation type="submission" date="2020-06" db="EMBL/GenBank/DDBJ databases">
        <authorList>
            <consortium name="Plant Systems Biology data submission"/>
        </authorList>
    </citation>
    <scope>NUCLEOTIDE SEQUENCE</scope>
    <source>
        <strain evidence="9">D6</strain>
    </source>
</reference>
<organism evidence="9 10">
    <name type="scientific">Seminavis robusta</name>
    <dbReference type="NCBI Taxonomy" id="568900"/>
    <lineage>
        <taxon>Eukaryota</taxon>
        <taxon>Sar</taxon>
        <taxon>Stramenopiles</taxon>
        <taxon>Ochrophyta</taxon>
        <taxon>Bacillariophyta</taxon>
        <taxon>Bacillariophyceae</taxon>
        <taxon>Bacillariophycidae</taxon>
        <taxon>Naviculales</taxon>
        <taxon>Naviculaceae</taxon>
        <taxon>Seminavis</taxon>
    </lineage>
</organism>
<feature type="compositionally biased region" description="Low complexity" evidence="8">
    <location>
        <begin position="655"/>
        <end position="665"/>
    </location>
</feature>
<comment type="subcellular location">
    <subcellularLocation>
        <location evidence="1">Membrane</location>
        <topology evidence="1">Multi-pass membrane protein</topology>
    </subcellularLocation>
</comment>
<dbReference type="PANTHER" id="PTHR10766">
    <property type="entry name" value="TRANSMEMBRANE 9 SUPERFAMILY PROTEIN"/>
    <property type="match status" value="1"/>
</dbReference>